<feature type="domain" description="PDZ" evidence="12">
    <location>
        <begin position="286"/>
        <end position="326"/>
    </location>
</feature>
<keyword evidence="4" id="KW-0997">Cell inner membrane</keyword>
<evidence type="ECO:0000256" key="2">
    <source>
        <dbReference type="ARBA" id="ARBA00022448"/>
    </source>
</evidence>
<keyword evidence="3" id="KW-1003">Cell membrane</keyword>
<dbReference type="AlphaFoldDB" id="A0A4Z0WGC4"/>
<evidence type="ECO:0000256" key="1">
    <source>
        <dbReference type="ARBA" id="ARBA00004533"/>
    </source>
</evidence>
<organism evidence="13 14">
    <name type="scientific">Natronospirillum operosum</name>
    <dbReference type="NCBI Taxonomy" id="2759953"/>
    <lineage>
        <taxon>Bacteria</taxon>
        <taxon>Pseudomonadati</taxon>
        <taxon>Pseudomonadota</taxon>
        <taxon>Gammaproteobacteria</taxon>
        <taxon>Oceanospirillales</taxon>
        <taxon>Natronospirillaceae</taxon>
        <taxon>Natronospirillum</taxon>
    </lineage>
</organism>
<evidence type="ECO:0000256" key="8">
    <source>
        <dbReference type="ARBA" id="ARBA00023136"/>
    </source>
</evidence>
<protein>
    <recommendedName>
        <fullName evidence="15">PDZ domain-containing protein</fullName>
    </recommendedName>
</protein>
<feature type="domain" description="Type II secretion system protein GspC N-terminal" evidence="11">
    <location>
        <begin position="29"/>
        <end position="169"/>
    </location>
</feature>
<keyword evidence="5 10" id="KW-0812">Transmembrane</keyword>
<keyword evidence="14" id="KW-1185">Reference proteome</keyword>
<feature type="compositionally biased region" description="Polar residues" evidence="9">
    <location>
        <begin position="177"/>
        <end position="206"/>
    </location>
</feature>
<dbReference type="Proteomes" id="UP000297475">
    <property type="component" value="Unassembled WGS sequence"/>
</dbReference>
<keyword evidence="7 10" id="KW-1133">Transmembrane helix</keyword>
<feature type="compositionally biased region" description="Low complexity" evidence="9">
    <location>
        <begin position="212"/>
        <end position="236"/>
    </location>
</feature>
<keyword evidence="2" id="KW-0813">Transport</keyword>
<dbReference type="GO" id="GO:0005886">
    <property type="term" value="C:plasma membrane"/>
    <property type="evidence" value="ECO:0007669"/>
    <property type="project" value="UniProtKB-SubCell"/>
</dbReference>
<dbReference type="InterPro" id="IPR036034">
    <property type="entry name" value="PDZ_sf"/>
</dbReference>
<evidence type="ECO:0000256" key="5">
    <source>
        <dbReference type="ARBA" id="ARBA00022692"/>
    </source>
</evidence>
<dbReference type="RefSeq" id="WP_135480313.1">
    <property type="nucleotide sequence ID" value="NZ_SRMF01000001.1"/>
</dbReference>
<comment type="caution">
    <text evidence="13">The sequence shown here is derived from an EMBL/GenBank/DDBJ whole genome shotgun (WGS) entry which is preliminary data.</text>
</comment>
<dbReference type="Pfam" id="PF17820">
    <property type="entry name" value="PDZ_6"/>
    <property type="match status" value="1"/>
</dbReference>
<evidence type="ECO:0000256" key="3">
    <source>
        <dbReference type="ARBA" id="ARBA00022475"/>
    </source>
</evidence>
<accession>A0A4Z0WGC4</accession>
<dbReference type="InterPro" id="IPR024961">
    <property type="entry name" value="T2SS_GspC_N"/>
</dbReference>
<evidence type="ECO:0000256" key="6">
    <source>
        <dbReference type="ARBA" id="ARBA00022927"/>
    </source>
</evidence>
<dbReference type="SUPFAM" id="SSF50156">
    <property type="entry name" value="PDZ domain-like"/>
    <property type="match status" value="1"/>
</dbReference>
<evidence type="ECO:0000256" key="9">
    <source>
        <dbReference type="SAM" id="MobiDB-lite"/>
    </source>
</evidence>
<dbReference type="Pfam" id="PF11356">
    <property type="entry name" value="T2SSC"/>
    <property type="match status" value="1"/>
</dbReference>
<dbReference type="OrthoDB" id="5574088at2"/>
<dbReference type="InterPro" id="IPR041489">
    <property type="entry name" value="PDZ_6"/>
</dbReference>
<keyword evidence="8 10" id="KW-0472">Membrane</keyword>
<name>A0A4Z0WGC4_9GAMM</name>
<feature type="transmembrane region" description="Helical" evidence="10">
    <location>
        <begin position="20"/>
        <end position="44"/>
    </location>
</feature>
<evidence type="ECO:0000256" key="7">
    <source>
        <dbReference type="ARBA" id="ARBA00022989"/>
    </source>
</evidence>
<dbReference type="Gene3D" id="2.30.30.830">
    <property type="match status" value="1"/>
</dbReference>
<comment type="subcellular location">
    <subcellularLocation>
        <location evidence="1">Cell inner membrane</location>
    </subcellularLocation>
</comment>
<feature type="region of interest" description="Disordered" evidence="9">
    <location>
        <begin position="169"/>
        <end position="238"/>
    </location>
</feature>
<gene>
    <name evidence="13" type="ORF">E4656_00835</name>
</gene>
<sequence length="340" mass="35902">MVRLPALSALKVSSVLPDRVLTVVLVLGVAWAGSLAARGVWLWVEPAPVMTAQVDWNQQAPATGNGGPGARALAEQVAASHWFGEPGAEPSEPEPVAQVEMPETRLQLRLRGVVAREDPALGSALIGGEGRSSEYFRVGDTLFGQAELVEVHGNRVILRRSGELETLSFEQDLPGGNSAQGPATASRSGQGSGQADTPRASTSRTLGTPADAQSGSRRSSAASSSASSPSGGSAQQRLEEELRQAMQEVQARAQSDPGGLLRQYGLEPTDNGYRVTSRAGVLIANGLRPGDRITEINDQPVGNIDRDQQLVDAVLASDQIKITLERAGSTYRFYQSLPSF</sequence>
<evidence type="ECO:0000313" key="14">
    <source>
        <dbReference type="Proteomes" id="UP000297475"/>
    </source>
</evidence>
<evidence type="ECO:0000256" key="10">
    <source>
        <dbReference type="SAM" id="Phobius"/>
    </source>
</evidence>
<reference evidence="13 14" key="1">
    <citation type="submission" date="2019-04" db="EMBL/GenBank/DDBJ databases">
        <title>Natronospirillum operosus gen. nov., sp. nov., a haloalkaliphilic satellite isolated from decaying biomass of laboratory culture of cyanobacterium Geitlerinema sp. and proposal of Natronospirillaceae fam. nov. and Saccharospirillaceae fam. nov.</title>
        <authorList>
            <person name="Kevbrin V."/>
            <person name="Boltyanskaya Y."/>
            <person name="Koziaeva V."/>
            <person name="Grouzdev D.S."/>
            <person name="Park M."/>
            <person name="Cho J."/>
        </authorList>
    </citation>
    <scope>NUCLEOTIDE SEQUENCE [LARGE SCALE GENOMIC DNA]</scope>
    <source>
        <strain evidence="13 14">G-116</strain>
    </source>
</reference>
<evidence type="ECO:0000313" key="13">
    <source>
        <dbReference type="EMBL" id="TGG95007.1"/>
    </source>
</evidence>
<evidence type="ECO:0000259" key="12">
    <source>
        <dbReference type="Pfam" id="PF17820"/>
    </source>
</evidence>
<keyword evidence="6" id="KW-0653">Protein transport</keyword>
<proteinExistence type="predicted"/>
<evidence type="ECO:0000256" key="4">
    <source>
        <dbReference type="ARBA" id="ARBA00022519"/>
    </source>
</evidence>
<dbReference type="GO" id="GO:0015031">
    <property type="term" value="P:protein transport"/>
    <property type="evidence" value="ECO:0007669"/>
    <property type="project" value="UniProtKB-KW"/>
</dbReference>
<dbReference type="Gene3D" id="2.30.42.10">
    <property type="match status" value="1"/>
</dbReference>
<evidence type="ECO:0008006" key="15">
    <source>
        <dbReference type="Google" id="ProtNLM"/>
    </source>
</evidence>
<dbReference type="EMBL" id="SRMF01000001">
    <property type="protein sequence ID" value="TGG95007.1"/>
    <property type="molecule type" value="Genomic_DNA"/>
</dbReference>
<evidence type="ECO:0000259" key="11">
    <source>
        <dbReference type="Pfam" id="PF11356"/>
    </source>
</evidence>